<dbReference type="KEGG" id="wna:KA717_06750"/>
<sequence>MHELGITQSIIDIALQYAQGQSVSHVTLEIGQLTAIDPRSIEFCFDACCRGTLLEGAVLEILERPGLARCRQCGAEVALEQPFGVCICGSLNLEIIQGMELQLKELETIDD</sequence>
<dbReference type="Gene3D" id="3.30.2320.80">
    <property type="match status" value="1"/>
</dbReference>
<dbReference type="PIRSF" id="PIRSF004761">
    <property type="entry name" value="Hydrgn_mat_HypA"/>
    <property type="match status" value="1"/>
</dbReference>
<dbReference type="Pfam" id="PF01155">
    <property type="entry name" value="HypA"/>
    <property type="match status" value="1"/>
</dbReference>
<keyword evidence="4 5" id="KW-0862">Zinc</keyword>
<dbReference type="GO" id="GO:0008270">
    <property type="term" value="F:zinc ion binding"/>
    <property type="evidence" value="ECO:0007669"/>
    <property type="project" value="UniProtKB-UniRule"/>
</dbReference>
<dbReference type="GO" id="GO:0016151">
    <property type="term" value="F:nickel cation binding"/>
    <property type="evidence" value="ECO:0007669"/>
    <property type="project" value="UniProtKB-UniRule"/>
</dbReference>
<feature type="binding site" evidence="5">
    <location>
        <position position="73"/>
    </location>
    <ligand>
        <name>Zn(2+)</name>
        <dbReference type="ChEBI" id="CHEBI:29105"/>
    </ligand>
</feature>
<evidence type="ECO:0000256" key="4">
    <source>
        <dbReference type="ARBA" id="ARBA00022833"/>
    </source>
</evidence>
<comment type="similarity">
    <text evidence="1 5">Belongs to the HypA/HybF family.</text>
</comment>
<dbReference type="InterPro" id="IPR000688">
    <property type="entry name" value="HypA/HybF"/>
</dbReference>
<protein>
    <recommendedName>
        <fullName evidence="5">Hydrogenase maturation factor HypA</fullName>
    </recommendedName>
</protein>
<dbReference type="PANTHER" id="PTHR34535">
    <property type="entry name" value="HYDROGENASE MATURATION FACTOR HYPA"/>
    <property type="match status" value="1"/>
</dbReference>
<reference evidence="6" key="1">
    <citation type="submission" date="2021-04" db="EMBL/GenBank/DDBJ databases">
        <title>Genome sequence of Woronichinia naegeliana from Washington state freshwater lake bloom.</title>
        <authorList>
            <person name="Dreher T.W."/>
        </authorList>
    </citation>
    <scope>NUCLEOTIDE SEQUENCE</scope>
    <source>
        <strain evidence="6">WA131</strain>
    </source>
</reference>
<feature type="binding site" evidence="5">
    <location>
        <position position="86"/>
    </location>
    <ligand>
        <name>Zn(2+)</name>
        <dbReference type="ChEBI" id="CHEBI:29105"/>
    </ligand>
</feature>
<comment type="function">
    <text evidence="5">Involved in the maturation of [NiFe] hydrogenases. Required for nickel insertion into the metal center of the hydrogenase.</text>
</comment>
<dbReference type="GO" id="GO:0051604">
    <property type="term" value="P:protein maturation"/>
    <property type="evidence" value="ECO:0007669"/>
    <property type="project" value="InterPro"/>
</dbReference>
<evidence type="ECO:0000256" key="5">
    <source>
        <dbReference type="HAMAP-Rule" id="MF_00213"/>
    </source>
</evidence>
<organism evidence="6">
    <name type="scientific">Woronichinia naegeliana WA131</name>
    <dbReference type="NCBI Taxonomy" id="2824559"/>
    <lineage>
        <taxon>Bacteria</taxon>
        <taxon>Bacillati</taxon>
        <taxon>Cyanobacteriota</taxon>
        <taxon>Cyanophyceae</taxon>
        <taxon>Synechococcales</taxon>
        <taxon>Coelosphaeriaceae</taxon>
        <taxon>Woronichinia</taxon>
    </lineage>
</organism>
<keyword evidence="2 5" id="KW-0533">Nickel</keyword>
<dbReference type="HAMAP" id="MF_00213">
    <property type="entry name" value="HypA_HybF"/>
    <property type="match status" value="1"/>
</dbReference>
<feature type="binding site" evidence="5">
    <location>
        <position position="88"/>
    </location>
    <ligand>
        <name>Zn(2+)</name>
        <dbReference type="ChEBI" id="CHEBI:29105"/>
    </ligand>
</feature>
<dbReference type="EMBL" id="CP073041">
    <property type="protein sequence ID" value="UXE62460.1"/>
    <property type="molecule type" value="Genomic_DNA"/>
</dbReference>
<proteinExistence type="inferred from homology"/>
<feature type="binding site" evidence="5">
    <location>
        <position position="2"/>
    </location>
    <ligand>
        <name>Ni(2+)</name>
        <dbReference type="ChEBI" id="CHEBI:49786"/>
    </ligand>
</feature>
<dbReference type="PANTHER" id="PTHR34535:SF3">
    <property type="entry name" value="HYDROGENASE MATURATION FACTOR HYPA"/>
    <property type="match status" value="1"/>
</dbReference>
<dbReference type="AlphaFoldDB" id="A0A977L1T3"/>
<evidence type="ECO:0000313" key="6">
    <source>
        <dbReference type="EMBL" id="UXE62460.1"/>
    </source>
</evidence>
<keyword evidence="3 5" id="KW-0479">Metal-binding</keyword>
<evidence type="ECO:0000256" key="3">
    <source>
        <dbReference type="ARBA" id="ARBA00022723"/>
    </source>
</evidence>
<gene>
    <name evidence="5" type="primary">hypA</name>
    <name evidence="6" type="ORF">KA717_06750</name>
</gene>
<evidence type="ECO:0000256" key="2">
    <source>
        <dbReference type="ARBA" id="ARBA00022596"/>
    </source>
</evidence>
<accession>A0A977L1T3</accession>
<feature type="binding site" evidence="5">
    <location>
        <position position="70"/>
    </location>
    <ligand>
        <name>Zn(2+)</name>
        <dbReference type="ChEBI" id="CHEBI:29105"/>
    </ligand>
</feature>
<dbReference type="Proteomes" id="UP001065613">
    <property type="component" value="Chromosome"/>
</dbReference>
<dbReference type="PROSITE" id="PS01249">
    <property type="entry name" value="HYPA"/>
    <property type="match status" value="1"/>
</dbReference>
<evidence type="ECO:0000256" key="1">
    <source>
        <dbReference type="ARBA" id="ARBA00010748"/>
    </source>
</evidence>
<dbReference type="InterPro" id="IPR020538">
    <property type="entry name" value="Hydgase_Ni_incorp_HypA/HybF_CS"/>
</dbReference>
<name>A0A977L1T3_9CYAN</name>